<sequence>MIRRPALALAVAATGTAVCMSVLADWQRGGWLSERLVWVAVGVVLVSGAHLLLALCRSAPLAVRGIGVVLWLGCMAATSWGHATFFLLSQSHAGEVRVSAVPVVSVPSHRALTAVMADRASVAADLAVADSRHCIRGCPALRIRRTSLTARLDALDAEAVDVRRYQVIEDGNAAHRDSVRDDPVTARLAVLRGVANARFDLFAGLAFAAVLEGTACLLWWIALLPQGPSPVTDRHKAETAVTAYTPAITICTAGTTPTVTEPETETETEVTKLRRDIEAGIVKPTVSGIRRHLGCSQAKAAALRKLVIDSTA</sequence>
<proteinExistence type="predicted"/>
<feature type="transmembrane region" description="Helical" evidence="1">
    <location>
        <begin position="35"/>
        <end position="56"/>
    </location>
</feature>
<dbReference type="RefSeq" id="WP_238466411.1">
    <property type="nucleotide sequence ID" value="NZ_JAKLJA010000024.1"/>
</dbReference>
<reference evidence="2" key="1">
    <citation type="submission" date="2022-01" db="EMBL/GenBank/DDBJ databases">
        <title>Genome sequence and assembly of Parabukholderia sp. RG36.</title>
        <authorList>
            <person name="Chhetri G."/>
        </authorList>
    </citation>
    <scope>NUCLEOTIDE SEQUENCE</scope>
    <source>
        <strain evidence="2">RG36</strain>
    </source>
</reference>
<gene>
    <name evidence="2" type="ORF">L5014_24505</name>
</gene>
<evidence type="ECO:0000313" key="2">
    <source>
        <dbReference type="EMBL" id="MCG5076494.1"/>
    </source>
</evidence>
<evidence type="ECO:0000256" key="1">
    <source>
        <dbReference type="SAM" id="Phobius"/>
    </source>
</evidence>
<dbReference type="EMBL" id="JAKLJA010000024">
    <property type="protein sequence ID" value="MCG5076494.1"/>
    <property type="molecule type" value="Genomic_DNA"/>
</dbReference>
<keyword evidence="1" id="KW-0472">Membrane</keyword>
<evidence type="ECO:0000313" key="3">
    <source>
        <dbReference type="Proteomes" id="UP001139308"/>
    </source>
</evidence>
<name>A0A9X1UHC8_9BURK</name>
<feature type="transmembrane region" description="Helical" evidence="1">
    <location>
        <begin position="68"/>
        <end position="88"/>
    </location>
</feature>
<keyword evidence="1" id="KW-0812">Transmembrane</keyword>
<keyword evidence="3" id="KW-1185">Reference proteome</keyword>
<organism evidence="2 3">
    <name type="scientific">Paraburkholderia tagetis</name>
    <dbReference type="NCBI Taxonomy" id="2913261"/>
    <lineage>
        <taxon>Bacteria</taxon>
        <taxon>Pseudomonadati</taxon>
        <taxon>Pseudomonadota</taxon>
        <taxon>Betaproteobacteria</taxon>
        <taxon>Burkholderiales</taxon>
        <taxon>Burkholderiaceae</taxon>
        <taxon>Paraburkholderia</taxon>
    </lineage>
</organism>
<accession>A0A9X1UHC8</accession>
<comment type="caution">
    <text evidence="2">The sequence shown here is derived from an EMBL/GenBank/DDBJ whole genome shotgun (WGS) entry which is preliminary data.</text>
</comment>
<keyword evidence="1" id="KW-1133">Transmembrane helix</keyword>
<protein>
    <submittedName>
        <fullName evidence="2">Uncharacterized protein</fullName>
    </submittedName>
</protein>
<dbReference type="Proteomes" id="UP001139308">
    <property type="component" value="Unassembled WGS sequence"/>
</dbReference>
<dbReference type="AlphaFoldDB" id="A0A9X1UHC8"/>